<dbReference type="PANTHER" id="PTHR43397">
    <property type="entry name" value="ERGOTHIONEINE BIOSYNTHESIS PROTEIN 1"/>
    <property type="match status" value="1"/>
</dbReference>
<dbReference type="PIRSF" id="PIRSF018005">
    <property type="entry name" value="UCP018005"/>
    <property type="match status" value="1"/>
</dbReference>
<dbReference type="InterPro" id="IPR051128">
    <property type="entry name" value="EgtD_Methyltrsf_superfamily"/>
</dbReference>
<reference evidence="4 5" key="1">
    <citation type="submission" date="2021-01" db="EMBL/GenBank/DDBJ databases">
        <title>Whole genome shotgun sequence of Asanoa siamensis NBRC 107932.</title>
        <authorList>
            <person name="Komaki H."/>
            <person name="Tamura T."/>
        </authorList>
    </citation>
    <scope>NUCLEOTIDE SEQUENCE [LARGE SCALE GENOMIC DNA]</scope>
    <source>
        <strain evidence="4 5">NBRC 107932</strain>
    </source>
</reference>
<keyword evidence="1" id="KW-0489">Methyltransferase</keyword>
<evidence type="ECO:0000259" key="3">
    <source>
        <dbReference type="Pfam" id="PF10017"/>
    </source>
</evidence>
<dbReference type="EMBL" id="BONE01000006">
    <property type="protein sequence ID" value="GIF71571.1"/>
    <property type="molecule type" value="Genomic_DNA"/>
</dbReference>
<evidence type="ECO:0000256" key="1">
    <source>
        <dbReference type="ARBA" id="ARBA00022603"/>
    </source>
</evidence>
<feature type="domain" description="Histidine-specific methyltransferase SAM-dependent" evidence="3">
    <location>
        <begin position="8"/>
        <end position="309"/>
    </location>
</feature>
<dbReference type="NCBIfam" id="TIGR03438">
    <property type="entry name" value="egtD_ergothio"/>
    <property type="match status" value="1"/>
</dbReference>
<gene>
    <name evidence="4" type="primary">egtD</name>
    <name evidence="4" type="ORF">Asi02nite_10890</name>
</gene>
<dbReference type="Proteomes" id="UP000604117">
    <property type="component" value="Unassembled WGS sequence"/>
</dbReference>
<dbReference type="Gene3D" id="3.40.50.150">
    <property type="entry name" value="Vaccinia Virus protein VP39"/>
    <property type="match status" value="1"/>
</dbReference>
<keyword evidence="2" id="KW-0808">Transferase</keyword>
<dbReference type="RefSeq" id="WP_203711049.1">
    <property type="nucleotide sequence ID" value="NZ_BONE01000006.1"/>
</dbReference>
<accession>A0ABQ4CJW4</accession>
<dbReference type="InterPro" id="IPR017804">
    <property type="entry name" value="MeTrfase_EgtD-like"/>
</dbReference>
<name>A0ABQ4CJW4_9ACTN</name>
<dbReference type="InterPro" id="IPR019257">
    <property type="entry name" value="MeTrfase_dom"/>
</dbReference>
<dbReference type="Pfam" id="PF10017">
    <property type="entry name" value="Methyltransf_33"/>
    <property type="match status" value="1"/>
</dbReference>
<dbReference type="PANTHER" id="PTHR43397:SF1">
    <property type="entry name" value="ERGOTHIONEINE BIOSYNTHESIS PROTEIN 1"/>
    <property type="match status" value="1"/>
</dbReference>
<dbReference type="SUPFAM" id="SSF53335">
    <property type="entry name" value="S-adenosyl-L-methionine-dependent methyltransferases"/>
    <property type="match status" value="1"/>
</dbReference>
<sequence length="311" mass="33798">MTTGGLAGDALAGLWQTPPSLPARWFYDERGSRLFDEITRLPEYYPTRREAEILRAHAAEIAAGSGADTLVELGAGMSVKTRIMLDAFVAARGTLRFVPLDVSEVVLTEAAAAIARDYPTATVEPVVGDFDSPLSFPGEPGGRLVLFLGGTIGNFDDERRAAFLGRLRAGLGVGDHLLLGADLVKEPSRLLAAYDDSARVTAEFNRNLIEVLRATLDAEGLYVDDFEHVVRWNAEQHRVEMWLRARRDVTARFRALGRDWKLPAGDGMLTEISVKFRLPALGAELAAAGFAVARTWTDPAGDFSVTLARAT</sequence>
<dbReference type="InterPro" id="IPR035094">
    <property type="entry name" value="EgtD"/>
</dbReference>
<organism evidence="4 5">
    <name type="scientific">Asanoa siamensis</name>
    <dbReference type="NCBI Taxonomy" id="926357"/>
    <lineage>
        <taxon>Bacteria</taxon>
        <taxon>Bacillati</taxon>
        <taxon>Actinomycetota</taxon>
        <taxon>Actinomycetes</taxon>
        <taxon>Micromonosporales</taxon>
        <taxon>Micromonosporaceae</taxon>
        <taxon>Asanoa</taxon>
    </lineage>
</organism>
<proteinExistence type="predicted"/>
<evidence type="ECO:0000313" key="5">
    <source>
        <dbReference type="Proteomes" id="UP000604117"/>
    </source>
</evidence>
<keyword evidence="5" id="KW-1185">Reference proteome</keyword>
<dbReference type="InterPro" id="IPR029063">
    <property type="entry name" value="SAM-dependent_MTases_sf"/>
</dbReference>
<protein>
    <submittedName>
        <fullName evidence="4">Histidine N-alpha-methyltransferase</fullName>
    </submittedName>
</protein>
<evidence type="ECO:0000256" key="2">
    <source>
        <dbReference type="ARBA" id="ARBA00022679"/>
    </source>
</evidence>
<evidence type="ECO:0000313" key="4">
    <source>
        <dbReference type="EMBL" id="GIF71571.1"/>
    </source>
</evidence>
<comment type="caution">
    <text evidence="4">The sequence shown here is derived from an EMBL/GenBank/DDBJ whole genome shotgun (WGS) entry which is preliminary data.</text>
</comment>